<dbReference type="InterPro" id="IPR012340">
    <property type="entry name" value="NA-bd_OB-fold"/>
</dbReference>
<evidence type="ECO:0000313" key="5">
    <source>
        <dbReference type="EMBL" id="RZT59297.1"/>
    </source>
</evidence>
<dbReference type="InterPro" id="IPR011344">
    <property type="entry name" value="ssDNA-bd"/>
</dbReference>
<dbReference type="EMBL" id="SGXT01000016">
    <property type="protein sequence ID" value="RZT59297.1"/>
    <property type="molecule type" value="Genomic_DNA"/>
</dbReference>
<dbReference type="RefSeq" id="WP_130283312.1">
    <property type="nucleotide sequence ID" value="NZ_SGXT01000016.1"/>
</dbReference>
<dbReference type="PIRSF" id="PIRSF002070">
    <property type="entry name" value="SSB"/>
    <property type="match status" value="1"/>
</dbReference>
<dbReference type="CDD" id="cd04496">
    <property type="entry name" value="SSB_OBF"/>
    <property type="match status" value="1"/>
</dbReference>
<name>A0A4Q7TH34_9MICO</name>
<reference evidence="5 6" key="1">
    <citation type="journal article" date="2015" name="Stand. Genomic Sci.">
        <title>Genomic Encyclopedia of Bacterial and Archaeal Type Strains, Phase III: the genomes of soil and plant-associated and newly described type strains.</title>
        <authorList>
            <person name="Whitman W.B."/>
            <person name="Woyke T."/>
            <person name="Klenk H.P."/>
            <person name="Zhou Y."/>
            <person name="Lilburn T.G."/>
            <person name="Beck B.J."/>
            <person name="De Vos P."/>
            <person name="Vandamme P."/>
            <person name="Eisen J.A."/>
            <person name="Garrity G."/>
            <person name="Hugenholtz P."/>
            <person name="Kyrpides N.C."/>
        </authorList>
    </citation>
    <scope>NUCLEOTIDE SEQUENCE [LARGE SCALE GENOMIC DNA]</scope>
    <source>
        <strain evidence="5 6">AC4r</strain>
    </source>
</reference>
<dbReference type="SUPFAM" id="SSF50249">
    <property type="entry name" value="Nucleic acid-binding proteins"/>
    <property type="match status" value="1"/>
</dbReference>
<evidence type="ECO:0000256" key="3">
    <source>
        <dbReference type="RuleBase" id="RU000524"/>
    </source>
</evidence>
<protein>
    <recommendedName>
        <fullName evidence="2 3">Single-stranded DNA-binding protein</fullName>
    </recommendedName>
</protein>
<accession>A0A4Q7TH34</accession>
<keyword evidence="1 2" id="KW-0238">DNA-binding</keyword>
<sequence length="159" mass="17126">MTDTITVTGLVATEPRHITTQNGLTITSFRLASNQRRFDRSQNAWIDGDTNWYTVTAFRQLGMHVASSVRKGERVVVAGRVRQRDWQSDTNKGTTIEIDADTVGHDLTFGRSTFTRTVKAASTTSAEGEGAPGAEQPTGAETQSAPEPVAAEVEAGAPF</sequence>
<dbReference type="PROSITE" id="PS50935">
    <property type="entry name" value="SSB"/>
    <property type="match status" value="1"/>
</dbReference>
<comment type="caution">
    <text evidence="5">The sequence shown here is derived from an EMBL/GenBank/DDBJ whole genome shotgun (WGS) entry which is preliminary data.</text>
</comment>
<evidence type="ECO:0000313" key="6">
    <source>
        <dbReference type="Proteomes" id="UP000292408"/>
    </source>
</evidence>
<dbReference type="GO" id="GO:0006260">
    <property type="term" value="P:DNA replication"/>
    <property type="evidence" value="ECO:0007669"/>
    <property type="project" value="InterPro"/>
</dbReference>
<dbReference type="NCBIfam" id="TIGR00621">
    <property type="entry name" value="ssb"/>
    <property type="match status" value="1"/>
</dbReference>
<evidence type="ECO:0000256" key="2">
    <source>
        <dbReference type="PIRNR" id="PIRNR002070"/>
    </source>
</evidence>
<gene>
    <name evidence="5" type="ORF">EV140_1901</name>
</gene>
<feature type="region of interest" description="Disordered" evidence="4">
    <location>
        <begin position="119"/>
        <end position="159"/>
    </location>
</feature>
<dbReference type="GO" id="GO:0003697">
    <property type="term" value="F:single-stranded DNA binding"/>
    <property type="evidence" value="ECO:0007669"/>
    <property type="project" value="InterPro"/>
</dbReference>
<dbReference type="Pfam" id="PF00436">
    <property type="entry name" value="SSB"/>
    <property type="match status" value="1"/>
</dbReference>
<organism evidence="5 6">
    <name type="scientific">Microcella alkaliphila</name>
    <dbReference type="NCBI Taxonomy" id="279828"/>
    <lineage>
        <taxon>Bacteria</taxon>
        <taxon>Bacillati</taxon>
        <taxon>Actinomycetota</taxon>
        <taxon>Actinomycetes</taxon>
        <taxon>Micrococcales</taxon>
        <taxon>Microbacteriaceae</taxon>
        <taxon>Microcella</taxon>
    </lineage>
</organism>
<evidence type="ECO:0000256" key="4">
    <source>
        <dbReference type="SAM" id="MobiDB-lite"/>
    </source>
</evidence>
<feature type="compositionally biased region" description="Low complexity" evidence="4">
    <location>
        <begin position="145"/>
        <end position="159"/>
    </location>
</feature>
<keyword evidence="6" id="KW-1185">Reference proteome</keyword>
<dbReference type="AlphaFoldDB" id="A0A4Q7TH34"/>
<dbReference type="Gene3D" id="2.40.50.140">
    <property type="entry name" value="Nucleic acid-binding proteins"/>
    <property type="match status" value="1"/>
</dbReference>
<dbReference type="OrthoDB" id="4427276at2"/>
<dbReference type="Proteomes" id="UP000292408">
    <property type="component" value="Unassembled WGS sequence"/>
</dbReference>
<evidence type="ECO:0000256" key="1">
    <source>
        <dbReference type="ARBA" id="ARBA00023125"/>
    </source>
</evidence>
<proteinExistence type="predicted"/>
<dbReference type="InterPro" id="IPR000424">
    <property type="entry name" value="Primosome_PriB/ssb"/>
</dbReference>